<dbReference type="NCBIfam" id="TIGR00281">
    <property type="entry name" value="SMC-Scp complex subunit ScpB"/>
    <property type="match status" value="1"/>
</dbReference>
<dbReference type="InterPro" id="IPR036388">
    <property type="entry name" value="WH-like_DNA-bd_sf"/>
</dbReference>
<sequence length="275" mass="30517">MTAPNYKRIIEALILCHDAPMPLSQIKMALDSDLDNDALRAILEEIKSDWSERAVQLVQLASGWRFQSAPDVLLFLDRLRAEKPTQYSRAVMETLAIIAYRQPVTRGDIEDIRGVTVSSNIIKTLEERGWIDVVGHRETVGRPALFATTKQFLDDLGLTNLRQLPPLVEQDQNSEADTAQLPLLNIPTLAMPVVAQADVAQSDESVALLDDESAMLGDTNELTQLAELDGVESLSIPYSDSDQAIKSQKSADTNQQLTSSDDNHDLRTMPNHEQK</sequence>
<keyword evidence="3" id="KW-0159">Chromosome partition</keyword>
<evidence type="ECO:0000256" key="1">
    <source>
        <dbReference type="ARBA" id="ARBA00022490"/>
    </source>
</evidence>
<evidence type="ECO:0000256" key="5">
    <source>
        <dbReference type="SAM" id="MobiDB-lite"/>
    </source>
</evidence>
<protein>
    <recommendedName>
        <fullName evidence="8">SMC-Scp complex subunit ScpB</fullName>
    </recommendedName>
</protein>
<name>A0A8J3CMJ7_9BURK</name>
<evidence type="ECO:0000313" key="7">
    <source>
        <dbReference type="Proteomes" id="UP000614287"/>
    </source>
</evidence>
<evidence type="ECO:0000256" key="2">
    <source>
        <dbReference type="ARBA" id="ARBA00022618"/>
    </source>
</evidence>
<gene>
    <name evidence="6" type="ORF">GCM10009007_04940</name>
</gene>
<dbReference type="GO" id="GO:0051301">
    <property type="term" value="P:cell division"/>
    <property type="evidence" value="ECO:0007669"/>
    <property type="project" value="UniProtKB-KW"/>
</dbReference>
<reference evidence="6" key="2">
    <citation type="submission" date="2020-09" db="EMBL/GenBank/DDBJ databases">
        <authorList>
            <person name="Sun Q."/>
            <person name="Kim S."/>
        </authorList>
    </citation>
    <scope>NUCLEOTIDE SEQUENCE</scope>
    <source>
        <strain evidence="6">KCTC 32501</strain>
    </source>
</reference>
<organism evidence="6 7">
    <name type="scientific">Formosimonas limnophila</name>
    <dbReference type="NCBI Taxonomy" id="1384487"/>
    <lineage>
        <taxon>Bacteria</taxon>
        <taxon>Pseudomonadati</taxon>
        <taxon>Pseudomonadota</taxon>
        <taxon>Betaproteobacteria</taxon>
        <taxon>Burkholderiales</taxon>
        <taxon>Burkholderiaceae</taxon>
        <taxon>Formosimonas</taxon>
    </lineage>
</organism>
<keyword evidence="4" id="KW-0131">Cell cycle</keyword>
<dbReference type="GO" id="GO:0051304">
    <property type="term" value="P:chromosome separation"/>
    <property type="evidence" value="ECO:0007669"/>
    <property type="project" value="InterPro"/>
</dbReference>
<accession>A0A8J3CMJ7</accession>
<feature type="region of interest" description="Disordered" evidence="5">
    <location>
        <begin position="239"/>
        <end position="275"/>
    </location>
</feature>
<dbReference type="SUPFAM" id="SSF46785">
    <property type="entry name" value="Winged helix' DNA-binding domain"/>
    <property type="match status" value="2"/>
</dbReference>
<dbReference type="PANTHER" id="PTHR34298:SF2">
    <property type="entry name" value="SEGREGATION AND CONDENSATION PROTEIN B"/>
    <property type="match status" value="1"/>
</dbReference>
<dbReference type="RefSeq" id="WP_189491054.1">
    <property type="nucleotide sequence ID" value="NZ_BMZG01000002.1"/>
</dbReference>
<evidence type="ECO:0000256" key="3">
    <source>
        <dbReference type="ARBA" id="ARBA00022829"/>
    </source>
</evidence>
<proteinExistence type="predicted"/>
<dbReference type="Gene3D" id="1.10.10.10">
    <property type="entry name" value="Winged helix-like DNA-binding domain superfamily/Winged helix DNA-binding domain"/>
    <property type="match status" value="2"/>
</dbReference>
<dbReference type="InterPro" id="IPR036390">
    <property type="entry name" value="WH_DNA-bd_sf"/>
</dbReference>
<dbReference type="EMBL" id="BMZG01000002">
    <property type="protein sequence ID" value="GHA67345.1"/>
    <property type="molecule type" value="Genomic_DNA"/>
</dbReference>
<dbReference type="PANTHER" id="PTHR34298">
    <property type="entry name" value="SEGREGATION AND CONDENSATION PROTEIN B"/>
    <property type="match status" value="1"/>
</dbReference>
<dbReference type="InterPro" id="IPR005234">
    <property type="entry name" value="ScpB_csome_segregation"/>
</dbReference>
<keyword evidence="7" id="KW-1185">Reference proteome</keyword>
<feature type="compositionally biased region" description="Basic and acidic residues" evidence="5">
    <location>
        <begin position="261"/>
        <end position="275"/>
    </location>
</feature>
<dbReference type="AlphaFoldDB" id="A0A8J3CMJ7"/>
<evidence type="ECO:0000313" key="6">
    <source>
        <dbReference type="EMBL" id="GHA67345.1"/>
    </source>
</evidence>
<keyword evidence="2" id="KW-0132">Cell division</keyword>
<feature type="compositionally biased region" description="Polar residues" evidence="5">
    <location>
        <begin position="239"/>
        <end position="260"/>
    </location>
</feature>
<keyword evidence="1" id="KW-0963">Cytoplasm</keyword>
<dbReference type="Pfam" id="PF04079">
    <property type="entry name" value="SMC_ScpB"/>
    <property type="match status" value="1"/>
</dbReference>
<dbReference type="Proteomes" id="UP000614287">
    <property type="component" value="Unassembled WGS sequence"/>
</dbReference>
<reference evidence="6" key="1">
    <citation type="journal article" date="2014" name="Int. J. Syst. Evol. Microbiol.">
        <title>Complete genome sequence of Corynebacterium casei LMG S-19264T (=DSM 44701T), isolated from a smear-ripened cheese.</title>
        <authorList>
            <consortium name="US DOE Joint Genome Institute (JGI-PGF)"/>
            <person name="Walter F."/>
            <person name="Albersmeier A."/>
            <person name="Kalinowski J."/>
            <person name="Ruckert C."/>
        </authorList>
    </citation>
    <scope>NUCLEOTIDE SEQUENCE</scope>
    <source>
        <strain evidence="6">KCTC 32501</strain>
    </source>
</reference>
<evidence type="ECO:0000256" key="4">
    <source>
        <dbReference type="ARBA" id="ARBA00023306"/>
    </source>
</evidence>
<evidence type="ECO:0008006" key="8">
    <source>
        <dbReference type="Google" id="ProtNLM"/>
    </source>
</evidence>
<comment type="caution">
    <text evidence="6">The sequence shown here is derived from an EMBL/GenBank/DDBJ whole genome shotgun (WGS) entry which is preliminary data.</text>
</comment>